<organism evidence="1 2">
    <name type="scientific">Arthrobacter liuii</name>
    <dbReference type="NCBI Taxonomy" id="1476996"/>
    <lineage>
        <taxon>Bacteria</taxon>
        <taxon>Bacillati</taxon>
        <taxon>Actinomycetota</taxon>
        <taxon>Actinomycetes</taxon>
        <taxon>Micrococcales</taxon>
        <taxon>Micrococcaceae</taxon>
        <taxon>Arthrobacter</taxon>
    </lineage>
</organism>
<protein>
    <submittedName>
        <fullName evidence="1">Uncharacterized protein</fullName>
    </submittedName>
</protein>
<proteinExistence type="predicted"/>
<gene>
    <name evidence="1" type="ORF">GCM10007170_15600</name>
</gene>
<accession>A0ABQ2AQ85</accession>
<dbReference type="Proteomes" id="UP000643279">
    <property type="component" value="Unassembled WGS sequence"/>
</dbReference>
<dbReference type="EMBL" id="BMFW01000005">
    <property type="protein sequence ID" value="GGH93826.1"/>
    <property type="molecule type" value="Genomic_DNA"/>
</dbReference>
<dbReference type="RefSeq" id="WP_188571062.1">
    <property type="nucleotide sequence ID" value="NZ_BMFW01000005.1"/>
</dbReference>
<reference evidence="2" key="1">
    <citation type="journal article" date="2019" name="Int. J. Syst. Evol. Microbiol.">
        <title>The Global Catalogue of Microorganisms (GCM) 10K type strain sequencing project: providing services to taxonomists for standard genome sequencing and annotation.</title>
        <authorList>
            <consortium name="The Broad Institute Genomics Platform"/>
            <consortium name="The Broad Institute Genome Sequencing Center for Infectious Disease"/>
            <person name="Wu L."/>
            <person name="Ma J."/>
        </authorList>
    </citation>
    <scope>NUCLEOTIDE SEQUENCE [LARGE SCALE GENOMIC DNA]</scope>
    <source>
        <strain evidence="2">CGMCC 1.12778</strain>
    </source>
</reference>
<keyword evidence="2" id="KW-1185">Reference proteome</keyword>
<comment type="caution">
    <text evidence="1">The sequence shown here is derived from an EMBL/GenBank/DDBJ whole genome shotgun (WGS) entry which is preliminary data.</text>
</comment>
<sequence>MSDLTRSVEESGQAYINALVNYHHALKKLEDAQHQVAIERGLVEAAHERNESWLRRRAAHVGTIDAATLAELDVHDRQARDVVEQ</sequence>
<evidence type="ECO:0000313" key="2">
    <source>
        <dbReference type="Proteomes" id="UP000643279"/>
    </source>
</evidence>
<name>A0ABQ2AQ85_9MICC</name>
<evidence type="ECO:0000313" key="1">
    <source>
        <dbReference type="EMBL" id="GGH93826.1"/>
    </source>
</evidence>